<dbReference type="Proteomes" id="UP000192478">
    <property type="component" value="Chromosome"/>
</dbReference>
<organism evidence="1 2">
    <name type="scientific">Clostridium formicaceticum</name>
    <dbReference type="NCBI Taxonomy" id="1497"/>
    <lineage>
        <taxon>Bacteria</taxon>
        <taxon>Bacillati</taxon>
        <taxon>Bacillota</taxon>
        <taxon>Clostridia</taxon>
        <taxon>Eubacteriales</taxon>
        <taxon>Clostridiaceae</taxon>
        <taxon>Clostridium</taxon>
    </lineage>
</organism>
<reference evidence="1 2" key="1">
    <citation type="submission" date="2017-03" db="EMBL/GenBank/DDBJ databases">
        <title>Complete sequence of Clostridium formicaceticum DSM 92.</title>
        <authorList>
            <person name="Poehlein A."/>
            <person name="Karl M."/>
            <person name="Bengelsdorf F.R."/>
            <person name="Duerre P."/>
            <person name="Daniel R."/>
        </authorList>
    </citation>
    <scope>NUCLEOTIDE SEQUENCE [LARGE SCALE GENOMIC DNA]</scope>
    <source>
        <strain evidence="1 2">DSM 92</strain>
    </source>
</reference>
<accession>A0AAC9RL06</accession>
<dbReference type="RefSeq" id="WP_156778805.1">
    <property type="nucleotide sequence ID" value="NZ_CP017603.1"/>
</dbReference>
<proteinExistence type="predicted"/>
<sequence>MDKLAWNLAGLASEVILSGRKLSEVMEDVKFIYRELQESMEGGYND</sequence>
<dbReference type="AlphaFoldDB" id="A0AAC9RL06"/>
<evidence type="ECO:0000313" key="1">
    <source>
        <dbReference type="EMBL" id="ARE87250.1"/>
    </source>
</evidence>
<gene>
    <name evidence="1" type="ORF">CLFO_16490</name>
</gene>
<evidence type="ECO:0000313" key="2">
    <source>
        <dbReference type="Proteomes" id="UP000192478"/>
    </source>
</evidence>
<protein>
    <submittedName>
        <fullName evidence="1">Uncharacterized protein</fullName>
    </submittedName>
</protein>
<dbReference type="EMBL" id="CP020559">
    <property type="protein sequence ID" value="ARE87250.1"/>
    <property type="molecule type" value="Genomic_DNA"/>
</dbReference>
<name>A0AAC9RL06_9CLOT</name>